<evidence type="ECO:0000313" key="1">
    <source>
        <dbReference type="EMBL" id="PPJ62366.1"/>
    </source>
</evidence>
<dbReference type="Proteomes" id="UP000239589">
    <property type="component" value="Unassembled WGS sequence"/>
</dbReference>
<dbReference type="EMBL" id="PGEM01000125">
    <property type="protein sequence ID" value="PPJ62366.1"/>
    <property type="molecule type" value="Genomic_DNA"/>
</dbReference>
<keyword evidence="2" id="KW-1185">Reference proteome</keyword>
<dbReference type="AlphaFoldDB" id="A0A2S6CRK2"/>
<reference evidence="1 2" key="1">
    <citation type="submission" date="2018-02" db="EMBL/GenBank/DDBJ databases">
        <title>Discovery of a pederin family compound in a non-symbiotic bloom-forming cyanobacterium.</title>
        <authorList>
            <person name="Kust A."/>
            <person name="Mares J."/>
            <person name="Jokela J."/>
            <person name="Urajova P."/>
            <person name="Hajek J."/>
            <person name="Saurav K."/>
            <person name="Voracova K."/>
            <person name="Fewer D.P."/>
            <person name="Haapaniemi E."/>
            <person name="Permi P."/>
            <person name="Rehakova K."/>
            <person name="Sivonen K."/>
            <person name="Hrouzek P."/>
        </authorList>
    </citation>
    <scope>NUCLEOTIDE SEQUENCE [LARGE SCALE GENOMIC DNA]</scope>
    <source>
        <strain evidence="1 2">CHARLIE-1</strain>
    </source>
</reference>
<gene>
    <name evidence="1" type="ORF">CUN59_15930</name>
</gene>
<name>A0A2S6CRK2_9CYAN</name>
<evidence type="ECO:0000313" key="2">
    <source>
        <dbReference type="Proteomes" id="UP000239589"/>
    </source>
</evidence>
<sequence length="446" mass="50972">MSSSSSNRYQSKLFNFVHQHSRRLTQKWESAFKNLQVATQVGVDSLLYPLYQFFQQNETTKQLKSATPPASDEPIQHILDIVKNLPPGDADIPPASKTNPLTFLGSLWEKVFPKQKSPTPENTLQQHIPTVKGIAIELQTRNLVLVSADNRIFDIFTPQQNAKLADRINSEISEYRYSLKLIAHQQKELLPPIYSLLDKLTEEDSTITQKSLLSPIKFFGFIDQLVANLETTTVVPVQQRGEEIIHILTVNQNGLSNQKSDISDLITAAVNYFFGGRNSHQISANFPVEKLPTTSNYQPLFTPINELNNIDTIADPWLTWDDLYGDSNSNINQQNSVFTSILGKLFIDDKIDNFRTHQSQWGLSNIPHKIGEKAPQSKNEQFEETANPTRSEFNFKPDWIDISATSLGYEKHLLEQILEWLDQFISWIEQIFTNMIYFFRGLLLGR</sequence>
<proteinExistence type="predicted"/>
<accession>A0A2S6CRK2</accession>
<dbReference type="RefSeq" id="WP_104388764.1">
    <property type="nucleotide sequence ID" value="NZ_PGEM01000125.1"/>
</dbReference>
<organism evidence="1 2">
    <name type="scientific">Cuspidothrix issatschenkoi CHARLIE-1</name>
    <dbReference type="NCBI Taxonomy" id="2052836"/>
    <lineage>
        <taxon>Bacteria</taxon>
        <taxon>Bacillati</taxon>
        <taxon>Cyanobacteriota</taxon>
        <taxon>Cyanophyceae</taxon>
        <taxon>Nostocales</taxon>
        <taxon>Aphanizomenonaceae</taxon>
        <taxon>Cuspidothrix</taxon>
    </lineage>
</organism>
<comment type="caution">
    <text evidence="1">The sequence shown here is derived from an EMBL/GenBank/DDBJ whole genome shotgun (WGS) entry which is preliminary data.</text>
</comment>
<dbReference type="OrthoDB" id="502220at2"/>
<protein>
    <submittedName>
        <fullName evidence="1">Uncharacterized protein</fullName>
    </submittedName>
</protein>